<dbReference type="OrthoDB" id="5294764at2"/>
<dbReference type="PANTHER" id="PTHR34290:SF2">
    <property type="entry name" value="OS04G0668800 PROTEIN"/>
    <property type="match status" value="1"/>
</dbReference>
<organism evidence="1 2">
    <name type="scientific">Aliidiomarina minuta</name>
    <dbReference type="NCBI Taxonomy" id="880057"/>
    <lineage>
        <taxon>Bacteria</taxon>
        <taxon>Pseudomonadati</taxon>
        <taxon>Pseudomonadota</taxon>
        <taxon>Gammaproteobacteria</taxon>
        <taxon>Alteromonadales</taxon>
        <taxon>Idiomarinaceae</taxon>
        <taxon>Aliidiomarina</taxon>
    </lineage>
</organism>
<dbReference type="GO" id="GO:0015035">
    <property type="term" value="F:protein-disulfide reductase activity"/>
    <property type="evidence" value="ECO:0007669"/>
    <property type="project" value="InterPro"/>
</dbReference>
<dbReference type="AlphaFoldDB" id="A0A432W7F5"/>
<evidence type="ECO:0000313" key="2">
    <source>
        <dbReference type="Proteomes" id="UP000288293"/>
    </source>
</evidence>
<gene>
    <name evidence="1" type="ORF">CWE09_04390</name>
</gene>
<comment type="caution">
    <text evidence="1">The sequence shown here is derived from an EMBL/GenBank/DDBJ whole genome shotgun (WGS) entry which is preliminary data.</text>
</comment>
<keyword evidence="2" id="KW-1185">Reference proteome</keyword>
<dbReference type="RefSeq" id="WP_126802790.1">
    <property type="nucleotide sequence ID" value="NZ_PIPL01000001.1"/>
</dbReference>
<sequence length="140" mass="16401">MSKIKHSEDQEAAQLTIFYDGGCPLCVHEMRQLKRRTHAKHMEFEDIHQADFSKRYPQVDKDAANNILHAQTADGTFLYGLDVTHQAWKLAGRGWLTAPLRWPLIRFFADKCYLFFARHRYKISRLLTGRSRCEQCSLDD</sequence>
<accession>A0A432W7F5</accession>
<dbReference type="InterPro" id="IPR007263">
    <property type="entry name" value="DCC1-like"/>
</dbReference>
<dbReference type="Proteomes" id="UP000288293">
    <property type="component" value="Unassembled WGS sequence"/>
</dbReference>
<dbReference type="InterPro" id="IPR044691">
    <property type="entry name" value="DCC1_Trx"/>
</dbReference>
<protein>
    <submittedName>
        <fullName evidence="1">DUF393 domain-containing protein</fullName>
    </submittedName>
</protein>
<name>A0A432W7F5_9GAMM</name>
<dbReference type="Pfam" id="PF04134">
    <property type="entry name" value="DCC1-like"/>
    <property type="match status" value="1"/>
</dbReference>
<evidence type="ECO:0000313" key="1">
    <source>
        <dbReference type="EMBL" id="RUO25972.1"/>
    </source>
</evidence>
<dbReference type="PANTHER" id="PTHR34290">
    <property type="entry name" value="SI:CH73-390P7.2"/>
    <property type="match status" value="1"/>
</dbReference>
<dbReference type="EMBL" id="PIPL01000001">
    <property type="protein sequence ID" value="RUO25972.1"/>
    <property type="molecule type" value="Genomic_DNA"/>
</dbReference>
<reference evidence="1 2" key="1">
    <citation type="journal article" date="2011" name="Front. Microbiol.">
        <title>Genomic signatures of strain selection and enhancement in Bacillus atrophaeus var. globigii, a historical biowarfare simulant.</title>
        <authorList>
            <person name="Gibbons H.S."/>
            <person name="Broomall S.M."/>
            <person name="McNew L.A."/>
            <person name="Daligault H."/>
            <person name="Chapman C."/>
            <person name="Bruce D."/>
            <person name="Karavis M."/>
            <person name="Krepps M."/>
            <person name="McGregor P.A."/>
            <person name="Hong C."/>
            <person name="Park K.H."/>
            <person name="Akmal A."/>
            <person name="Feldman A."/>
            <person name="Lin J.S."/>
            <person name="Chang W.E."/>
            <person name="Higgs B.W."/>
            <person name="Demirev P."/>
            <person name="Lindquist J."/>
            <person name="Liem A."/>
            <person name="Fochler E."/>
            <person name="Read T.D."/>
            <person name="Tapia R."/>
            <person name="Johnson S."/>
            <person name="Bishop-Lilly K.A."/>
            <person name="Detter C."/>
            <person name="Han C."/>
            <person name="Sozhamannan S."/>
            <person name="Rosenzweig C.N."/>
            <person name="Skowronski E.W."/>
        </authorList>
    </citation>
    <scope>NUCLEOTIDE SEQUENCE [LARGE SCALE GENOMIC DNA]</scope>
    <source>
        <strain evidence="1 2">MLST1</strain>
    </source>
</reference>
<proteinExistence type="predicted"/>